<evidence type="ECO:0000313" key="4">
    <source>
        <dbReference type="Proteomes" id="UP000078397"/>
    </source>
</evidence>
<proteinExistence type="predicted"/>
<sequence length="320" mass="35916">MFGILEAAAVPHGGIFDTYDDLILDLNRRMERQGYKIVKARSHRNKIGGGDVAENEIVRCDLVCDRGGRPYKSTATKHKTHTKKTGCPWKAKAVNRKSAGGWILTIFCNEHNHEAGTPEPPSLPGLPQQDGNDMGNEDEHQIGPRPDPETSAALQIAGVSNTALRLTGDTFHQFKTEYRKMTQGDRLSLLAQFQLRIAAIYAVQNEEMQRQKRQETQDQRHQAVVASRKTLSAQRHRARKHQRDQDEHPQQPAALPTEPDLSLPQDLVHIGPNQAPDAVMQESQFQMPGTRTTMPTVELPQFKQYHGPSKKTKSYQPQAT</sequence>
<dbReference type="Proteomes" id="UP000078397">
    <property type="component" value="Unassembled WGS sequence"/>
</dbReference>
<dbReference type="InterPro" id="IPR004330">
    <property type="entry name" value="FAR1_DNA_bnd_dom"/>
</dbReference>
<accession>A0A179F2D4</accession>
<dbReference type="KEGG" id="pchm:VFPPC_13530"/>
<dbReference type="PANTHER" id="PTHR31569">
    <property type="entry name" value="SWIM-TYPE DOMAIN-CONTAINING PROTEIN"/>
    <property type="match status" value="1"/>
</dbReference>
<name>A0A179F2D4_METCM</name>
<feature type="compositionally biased region" description="Basic and acidic residues" evidence="1">
    <location>
        <begin position="137"/>
        <end position="148"/>
    </location>
</feature>
<reference evidence="3 4" key="1">
    <citation type="journal article" date="2016" name="PLoS Pathog.">
        <title>Biosynthesis of antibiotic leucinostatins in bio-control fungus Purpureocillium lilacinum and their inhibition on phytophthora revealed by genome mining.</title>
        <authorList>
            <person name="Wang G."/>
            <person name="Liu Z."/>
            <person name="Lin R."/>
            <person name="Li E."/>
            <person name="Mao Z."/>
            <person name="Ling J."/>
            <person name="Yang Y."/>
            <person name="Yin W.B."/>
            <person name="Xie B."/>
        </authorList>
    </citation>
    <scope>NUCLEOTIDE SEQUENCE [LARGE SCALE GENOMIC DNA]</scope>
    <source>
        <strain evidence="3">170</strain>
    </source>
</reference>
<dbReference type="RefSeq" id="XP_018137590.1">
    <property type="nucleotide sequence ID" value="XM_018291305.1"/>
</dbReference>
<organism evidence="3 4">
    <name type="scientific">Pochonia chlamydosporia 170</name>
    <dbReference type="NCBI Taxonomy" id="1380566"/>
    <lineage>
        <taxon>Eukaryota</taxon>
        <taxon>Fungi</taxon>
        <taxon>Dikarya</taxon>
        <taxon>Ascomycota</taxon>
        <taxon>Pezizomycotina</taxon>
        <taxon>Sordariomycetes</taxon>
        <taxon>Hypocreomycetidae</taxon>
        <taxon>Hypocreales</taxon>
        <taxon>Clavicipitaceae</taxon>
        <taxon>Pochonia</taxon>
    </lineage>
</organism>
<dbReference type="OrthoDB" id="366390at2759"/>
<feature type="domain" description="FAR1" evidence="2">
    <location>
        <begin position="32"/>
        <end position="114"/>
    </location>
</feature>
<evidence type="ECO:0000256" key="1">
    <source>
        <dbReference type="SAM" id="MobiDB-lite"/>
    </source>
</evidence>
<dbReference type="GeneID" id="28855299"/>
<feature type="compositionally biased region" description="Basic and acidic residues" evidence="1">
    <location>
        <begin position="211"/>
        <end position="221"/>
    </location>
</feature>
<evidence type="ECO:0000259" key="2">
    <source>
        <dbReference type="Pfam" id="PF03101"/>
    </source>
</evidence>
<comment type="caution">
    <text evidence="3">The sequence shown here is derived from an EMBL/GenBank/DDBJ whole genome shotgun (WGS) entry which is preliminary data.</text>
</comment>
<feature type="region of interest" description="Disordered" evidence="1">
    <location>
        <begin position="211"/>
        <end position="320"/>
    </location>
</feature>
<protein>
    <submittedName>
        <fullName evidence="3">Transcription factor, FAR1-related protein</fullName>
    </submittedName>
</protein>
<dbReference type="InterPro" id="IPR052579">
    <property type="entry name" value="Zinc_finger_SWIM"/>
</dbReference>
<dbReference type="Pfam" id="PF03101">
    <property type="entry name" value="FAR1"/>
    <property type="match status" value="1"/>
</dbReference>
<dbReference type="PANTHER" id="PTHR31569:SF4">
    <property type="entry name" value="SWIM-TYPE DOMAIN-CONTAINING PROTEIN"/>
    <property type="match status" value="1"/>
</dbReference>
<keyword evidence="4" id="KW-1185">Reference proteome</keyword>
<dbReference type="EMBL" id="LSBJ02000002">
    <property type="protein sequence ID" value="OAQ59597.1"/>
    <property type="molecule type" value="Genomic_DNA"/>
</dbReference>
<gene>
    <name evidence="3" type="ORF">VFPPC_13530</name>
</gene>
<feature type="region of interest" description="Disordered" evidence="1">
    <location>
        <begin position="113"/>
        <end position="150"/>
    </location>
</feature>
<dbReference type="AlphaFoldDB" id="A0A179F2D4"/>
<evidence type="ECO:0000313" key="3">
    <source>
        <dbReference type="EMBL" id="OAQ59597.1"/>
    </source>
</evidence>
<feature type="compositionally biased region" description="Polar residues" evidence="1">
    <location>
        <begin position="281"/>
        <end position="295"/>
    </location>
</feature>